<evidence type="ECO:0000313" key="11">
    <source>
        <dbReference type="EMBL" id="MFD2663081.1"/>
    </source>
</evidence>
<keyword evidence="9" id="KW-1133">Transmembrane helix</keyword>
<evidence type="ECO:0000256" key="5">
    <source>
        <dbReference type="ARBA" id="ARBA00016977"/>
    </source>
</evidence>
<evidence type="ECO:0000256" key="4">
    <source>
        <dbReference type="ARBA" id="ARBA00011990"/>
    </source>
</evidence>
<reference evidence="12" key="1">
    <citation type="journal article" date="2019" name="Int. J. Syst. Evol. Microbiol.">
        <title>The Global Catalogue of Microorganisms (GCM) 10K type strain sequencing project: providing services to taxonomists for standard genome sequencing and annotation.</title>
        <authorList>
            <consortium name="The Broad Institute Genomics Platform"/>
            <consortium name="The Broad Institute Genome Sequencing Center for Infectious Disease"/>
            <person name="Wu L."/>
            <person name="Ma J."/>
        </authorList>
    </citation>
    <scope>NUCLEOTIDE SEQUENCE [LARGE SCALE GENOMIC DNA]</scope>
    <source>
        <strain evidence="12">TISTR 1827</strain>
    </source>
</reference>
<dbReference type="EMBL" id="JBHUMY010000038">
    <property type="protein sequence ID" value="MFD2663081.1"/>
    <property type="molecule type" value="Genomic_DNA"/>
</dbReference>
<dbReference type="CDD" id="cd05246">
    <property type="entry name" value="dTDP_GD_SDR_e"/>
    <property type="match status" value="1"/>
</dbReference>
<dbReference type="Gene3D" id="3.40.50.720">
    <property type="entry name" value="NAD(P)-binding Rossmann-like Domain"/>
    <property type="match status" value="1"/>
</dbReference>
<gene>
    <name evidence="11" type="primary">rfbB</name>
    <name evidence="11" type="ORF">ACFSW5_22750</name>
</gene>
<feature type="transmembrane region" description="Helical" evidence="9">
    <location>
        <begin position="6"/>
        <end position="27"/>
    </location>
</feature>
<evidence type="ECO:0000256" key="9">
    <source>
        <dbReference type="SAM" id="Phobius"/>
    </source>
</evidence>
<comment type="catalytic activity">
    <reaction evidence="1 8">
        <text>dTDP-alpha-D-glucose = dTDP-4-dehydro-6-deoxy-alpha-D-glucose + H2O</text>
        <dbReference type="Rhea" id="RHEA:17221"/>
        <dbReference type="ChEBI" id="CHEBI:15377"/>
        <dbReference type="ChEBI" id="CHEBI:57477"/>
        <dbReference type="ChEBI" id="CHEBI:57649"/>
        <dbReference type="EC" id="4.2.1.46"/>
    </reaction>
</comment>
<keyword evidence="9" id="KW-0472">Membrane</keyword>
<feature type="domain" description="NAD(P)-binding" evidence="10">
    <location>
        <begin position="14"/>
        <end position="315"/>
    </location>
</feature>
<dbReference type="RefSeq" id="WP_379278437.1">
    <property type="nucleotide sequence ID" value="NZ_JBHUGT010000007.1"/>
</dbReference>
<evidence type="ECO:0000256" key="1">
    <source>
        <dbReference type="ARBA" id="ARBA00001539"/>
    </source>
</evidence>
<proteinExistence type="inferred from homology"/>
<dbReference type="PANTHER" id="PTHR43000">
    <property type="entry name" value="DTDP-D-GLUCOSE 4,6-DEHYDRATASE-RELATED"/>
    <property type="match status" value="1"/>
</dbReference>
<dbReference type="Gene3D" id="3.90.25.10">
    <property type="entry name" value="UDP-galactose 4-epimerase, domain 1"/>
    <property type="match status" value="1"/>
</dbReference>
<organism evidence="11 12">
    <name type="scientific">Paenibacillus thailandensis</name>
    <dbReference type="NCBI Taxonomy" id="393250"/>
    <lineage>
        <taxon>Bacteria</taxon>
        <taxon>Bacillati</taxon>
        <taxon>Bacillota</taxon>
        <taxon>Bacilli</taxon>
        <taxon>Bacillales</taxon>
        <taxon>Paenibacillaceae</taxon>
        <taxon>Paenibacillus</taxon>
    </lineage>
</organism>
<comment type="caution">
    <text evidence="11">The sequence shown here is derived from an EMBL/GenBank/DDBJ whole genome shotgun (WGS) entry which is preliminary data.</text>
</comment>
<dbReference type="InterPro" id="IPR016040">
    <property type="entry name" value="NAD(P)-bd_dom"/>
</dbReference>
<keyword evidence="9" id="KW-0812">Transmembrane</keyword>
<keyword evidence="6" id="KW-0520">NAD</keyword>
<evidence type="ECO:0000256" key="8">
    <source>
        <dbReference type="RuleBase" id="RU004473"/>
    </source>
</evidence>
<dbReference type="Pfam" id="PF16363">
    <property type="entry name" value="GDP_Man_Dehyd"/>
    <property type="match status" value="1"/>
</dbReference>
<evidence type="ECO:0000256" key="7">
    <source>
        <dbReference type="ARBA" id="ARBA00023239"/>
    </source>
</evidence>
<keyword evidence="12" id="KW-1185">Reference proteome</keyword>
<evidence type="ECO:0000256" key="2">
    <source>
        <dbReference type="ARBA" id="ARBA00001911"/>
    </source>
</evidence>
<dbReference type="InterPro" id="IPR036291">
    <property type="entry name" value="NAD(P)-bd_dom_sf"/>
</dbReference>
<evidence type="ECO:0000256" key="6">
    <source>
        <dbReference type="ARBA" id="ARBA00023027"/>
    </source>
</evidence>
<evidence type="ECO:0000313" key="12">
    <source>
        <dbReference type="Proteomes" id="UP001597493"/>
    </source>
</evidence>
<name>A0ABW5R2L8_9BACL</name>
<dbReference type="SUPFAM" id="SSF51735">
    <property type="entry name" value="NAD(P)-binding Rossmann-fold domains"/>
    <property type="match status" value="1"/>
</dbReference>
<dbReference type="Proteomes" id="UP001597493">
    <property type="component" value="Unassembled WGS sequence"/>
</dbReference>
<dbReference type="NCBIfam" id="TIGR01181">
    <property type="entry name" value="dTDP_gluc_dehyt"/>
    <property type="match status" value="1"/>
</dbReference>
<comment type="cofactor">
    <cofactor evidence="2 8">
        <name>NAD(+)</name>
        <dbReference type="ChEBI" id="CHEBI:57540"/>
    </cofactor>
</comment>
<keyword evidence="7 8" id="KW-0456">Lyase</keyword>
<protein>
    <recommendedName>
        <fullName evidence="5 8">dTDP-glucose 4,6-dehydratase</fullName>
        <ecNumber evidence="4 8">4.2.1.46</ecNumber>
    </recommendedName>
</protein>
<dbReference type="GO" id="GO:0008460">
    <property type="term" value="F:dTDP-glucose 4,6-dehydratase activity"/>
    <property type="evidence" value="ECO:0007669"/>
    <property type="project" value="UniProtKB-EC"/>
</dbReference>
<comment type="similarity">
    <text evidence="3 8">Belongs to the NAD(P)-dependent epimerase/dehydratase family. dTDP-glucose dehydratase subfamily.</text>
</comment>
<accession>A0ABW5R2L8</accession>
<evidence type="ECO:0000256" key="3">
    <source>
        <dbReference type="ARBA" id="ARBA00008178"/>
    </source>
</evidence>
<dbReference type="InterPro" id="IPR005888">
    <property type="entry name" value="dTDP_Gluc_deHydtase"/>
</dbReference>
<sequence>MMDPNFGIASPTILVTGGAGFVGSNFLRYMLPRYQSYRFINLDKLTYSGNPNNLMDIRPYSNHSFIQGDIGDPDLVDSIFREYGIDIIVNFAAESHVDRSIRDPRIFVQTNVNGTQVLLDSAVKHGIKLFVQISTDEVYGSLQDEGEFTELSPLAPNNPYSASKASADLLIRSYSNTYSLPFNIVRFGNTYGPSQHPEKLIPMTILHALNDQPIPIHGQGLTIRDWVFVKDNNAAINTVLHYGKRGEIYNIGSGEEKRTIDVVHFILEILNKPKDLIRFVEDRPGQDYRYANNPAKIMNELGWKPEYSFEEGLYKTIEWNIKNKNWWKNVNKVKEHI</sequence>
<dbReference type="EC" id="4.2.1.46" evidence="4 8"/>
<evidence type="ECO:0000259" key="10">
    <source>
        <dbReference type="Pfam" id="PF16363"/>
    </source>
</evidence>